<organism evidence="8 9">
    <name type="scientific">Clupea harengus</name>
    <name type="common">Atlantic herring</name>
    <dbReference type="NCBI Taxonomy" id="7950"/>
    <lineage>
        <taxon>Eukaryota</taxon>
        <taxon>Metazoa</taxon>
        <taxon>Chordata</taxon>
        <taxon>Craniata</taxon>
        <taxon>Vertebrata</taxon>
        <taxon>Euteleostomi</taxon>
        <taxon>Actinopterygii</taxon>
        <taxon>Neopterygii</taxon>
        <taxon>Teleostei</taxon>
        <taxon>Clupei</taxon>
        <taxon>Clupeiformes</taxon>
        <taxon>Clupeoidei</taxon>
        <taxon>Clupeidae</taxon>
        <taxon>Clupea</taxon>
    </lineage>
</organism>
<evidence type="ECO:0000259" key="7">
    <source>
        <dbReference type="PROSITE" id="PS50240"/>
    </source>
</evidence>
<feature type="domain" description="Peptidase S1" evidence="7">
    <location>
        <begin position="340"/>
        <end position="567"/>
    </location>
</feature>
<dbReference type="FunFam" id="2.40.10.10:FF:000036">
    <property type="entry name" value="Trypsin beta"/>
    <property type="match status" value="1"/>
</dbReference>
<dbReference type="Gene3D" id="2.40.10.10">
    <property type="entry name" value="Trypsin-like serine proteases"/>
    <property type="match status" value="2"/>
</dbReference>
<dbReference type="InterPro" id="IPR001254">
    <property type="entry name" value="Trypsin_dom"/>
</dbReference>
<sequence>MPLIVAFIFMLSNAHPARAGHGNHANVSMGESLDGVVEENVLNNETKGVRAFPPQTKTEMETRIIGGREAWPNSWPWQVSLRFATMHACGGAIVTDQWIITAAHCFIKYNKPAFWTAMAGKHDLHKSNEAFQQLRDVALILSHREYNRVTKENDIALVKLVDPFTLNVFLRPINILAGPLRLGMECTITGWGSTRENGPHVSKLQEVNVTILPIHTCNTFYHGKVQERMFCAGNEAGGVDACQGDSGGPLSCFRGRWYELAGVVSWGVGCGRAQKPGVYTKLQRYKGWMDTEIQSYEGYDYTGANRASDLVHCGRAIMPPGSLGNASAEVVDSDEDGPRVLNVSTAYPYSWPWQVSLQSDGVHYCSGTLISHDWVLAPKHCYCKKDWDVVALGVHDLTFMSTPPIPVAEVIDFQGGASFPPAFDLSLIRLDSPVRFDPTVSQVCIPHEDDDEPDESWSCMTTGWGSTDATPGVNPDILHQARLNIVNKTACRAAWGDELILNTHLCASAAGSTACMGDSGGPLLCQRRGLYYLVGMATWSSTTCDPTKPAVFTRVSAFQSWIAEITDELN</sequence>
<dbReference type="PROSITE" id="PS00135">
    <property type="entry name" value="TRYPSIN_SER"/>
    <property type="match status" value="2"/>
</dbReference>
<keyword evidence="3 5" id="KW-0720">Serine protease</keyword>
<proteinExistence type="predicted"/>
<evidence type="ECO:0000313" key="8">
    <source>
        <dbReference type="Proteomes" id="UP000515152"/>
    </source>
</evidence>
<gene>
    <name evidence="9" type="primary">ovch1</name>
</gene>
<dbReference type="KEGG" id="char:105896940"/>
<dbReference type="PROSITE" id="PS00134">
    <property type="entry name" value="TRYPSIN_HIS"/>
    <property type="match status" value="1"/>
</dbReference>
<dbReference type="Proteomes" id="UP000515152">
    <property type="component" value="Chromosome 16"/>
</dbReference>
<evidence type="ECO:0000256" key="6">
    <source>
        <dbReference type="SAM" id="SignalP"/>
    </source>
</evidence>
<name>A0A6P8GHR6_CLUHA</name>
<accession>A0A6P8GHR6</accession>
<evidence type="ECO:0000313" key="9">
    <source>
        <dbReference type="RefSeq" id="XP_031438603.1"/>
    </source>
</evidence>
<evidence type="ECO:0000256" key="2">
    <source>
        <dbReference type="ARBA" id="ARBA00022801"/>
    </source>
</evidence>
<dbReference type="Pfam" id="PF00089">
    <property type="entry name" value="Trypsin"/>
    <property type="match status" value="2"/>
</dbReference>
<dbReference type="FunFam" id="2.40.10.10:FF:000003">
    <property type="entry name" value="Transmembrane serine protease 3"/>
    <property type="match status" value="1"/>
</dbReference>
<dbReference type="GO" id="GO:0004252">
    <property type="term" value="F:serine-type endopeptidase activity"/>
    <property type="evidence" value="ECO:0007669"/>
    <property type="project" value="InterPro"/>
</dbReference>
<dbReference type="InterPro" id="IPR018114">
    <property type="entry name" value="TRYPSIN_HIS"/>
</dbReference>
<keyword evidence="6" id="KW-0732">Signal</keyword>
<evidence type="ECO:0000256" key="5">
    <source>
        <dbReference type="RuleBase" id="RU363034"/>
    </source>
</evidence>
<dbReference type="InterPro" id="IPR009003">
    <property type="entry name" value="Peptidase_S1_PA"/>
</dbReference>
<dbReference type="PROSITE" id="PS50240">
    <property type="entry name" value="TRYPSIN_DOM"/>
    <property type="match status" value="2"/>
</dbReference>
<keyword evidence="2 5" id="KW-0378">Hydrolase</keyword>
<keyword evidence="8" id="KW-1185">Reference proteome</keyword>
<dbReference type="GO" id="GO:0006508">
    <property type="term" value="P:proteolysis"/>
    <property type="evidence" value="ECO:0007669"/>
    <property type="project" value="UniProtKB-KW"/>
</dbReference>
<dbReference type="InterPro" id="IPR043504">
    <property type="entry name" value="Peptidase_S1_PA_chymotrypsin"/>
</dbReference>
<reference evidence="9" key="1">
    <citation type="submission" date="2025-08" db="UniProtKB">
        <authorList>
            <consortium name="RefSeq"/>
        </authorList>
    </citation>
    <scope>IDENTIFICATION</scope>
</reference>
<dbReference type="RefSeq" id="XP_031438603.1">
    <property type="nucleotide sequence ID" value="XM_031582743.1"/>
</dbReference>
<dbReference type="OrthoDB" id="546450at2759"/>
<evidence type="ECO:0000256" key="4">
    <source>
        <dbReference type="ARBA" id="ARBA00023157"/>
    </source>
</evidence>
<keyword evidence="1 5" id="KW-0645">Protease</keyword>
<evidence type="ECO:0000256" key="1">
    <source>
        <dbReference type="ARBA" id="ARBA00022670"/>
    </source>
</evidence>
<dbReference type="CTD" id="341350"/>
<feature type="signal peptide" evidence="6">
    <location>
        <begin position="1"/>
        <end position="19"/>
    </location>
</feature>
<dbReference type="InterPro" id="IPR033116">
    <property type="entry name" value="TRYPSIN_SER"/>
</dbReference>
<keyword evidence="4" id="KW-1015">Disulfide bond</keyword>
<dbReference type="SMART" id="SM00020">
    <property type="entry name" value="Tryp_SPc"/>
    <property type="match status" value="2"/>
</dbReference>
<dbReference type="CDD" id="cd00190">
    <property type="entry name" value="Tryp_SPc"/>
    <property type="match status" value="2"/>
</dbReference>
<dbReference type="GeneID" id="105896940"/>
<dbReference type="PANTHER" id="PTHR24252:SF18">
    <property type="entry name" value="OVOCHYMASE 1"/>
    <property type="match status" value="1"/>
</dbReference>
<evidence type="ECO:0000256" key="3">
    <source>
        <dbReference type="ARBA" id="ARBA00022825"/>
    </source>
</evidence>
<feature type="domain" description="Peptidase S1" evidence="7">
    <location>
        <begin position="64"/>
        <end position="294"/>
    </location>
</feature>
<dbReference type="SUPFAM" id="SSF50494">
    <property type="entry name" value="Trypsin-like serine proteases"/>
    <property type="match status" value="2"/>
</dbReference>
<dbReference type="InterPro" id="IPR001314">
    <property type="entry name" value="Peptidase_S1A"/>
</dbReference>
<dbReference type="PRINTS" id="PR00722">
    <property type="entry name" value="CHYMOTRYPSIN"/>
</dbReference>
<feature type="chain" id="PRO_5027613064" evidence="6">
    <location>
        <begin position="20"/>
        <end position="570"/>
    </location>
</feature>
<protein>
    <submittedName>
        <fullName evidence="9">Ovochymase-1 isoform X1</fullName>
    </submittedName>
</protein>
<dbReference type="PANTHER" id="PTHR24252">
    <property type="entry name" value="ACROSIN-RELATED"/>
    <property type="match status" value="1"/>
</dbReference>
<dbReference type="AlphaFoldDB" id="A0A6P8GHR6"/>